<dbReference type="WBParaSite" id="Hba_12107">
    <property type="protein sequence ID" value="Hba_12107"/>
    <property type="gene ID" value="Hba_12107"/>
</dbReference>
<dbReference type="AlphaFoldDB" id="A0A1I7X3D7"/>
<keyword evidence="1" id="KW-1185">Reference proteome</keyword>
<name>A0A1I7X3D7_HETBA</name>
<organism evidence="1 2">
    <name type="scientific">Heterorhabditis bacteriophora</name>
    <name type="common">Entomopathogenic nematode worm</name>
    <dbReference type="NCBI Taxonomy" id="37862"/>
    <lineage>
        <taxon>Eukaryota</taxon>
        <taxon>Metazoa</taxon>
        <taxon>Ecdysozoa</taxon>
        <taxon>Nematoda</taxon>
        <taxon>Chromadorea</taxon>
        <taxon>Rhabditida</taxon>
        <taxon>Rhabditina</taxon>
        <taxon>Rhabditomorpha</taxon>
        <taxon>Strongyloidea</taxon>
        <taxon>Heterorhabditidae</taxon>
        <taxon>Heterorhabditis</taxon>
    </lineage>
</organism>
<evidence type="ECO:0000313" key="2">
    <source>
        <dbReference type="WBParaSite" id="Hba_12107"/>
    </source>
</evidence>
<evidence type="ECO:0000313" key="1">
    <source>
        <dbReference type="Proteomes" id="UP000095283"/>
    </source>
</evidence>
<protein>
    <submittedName>
        <fullName evidence="2">Uncharacterized protein</fullName>
    </submittedName>
</protein>
<proteinExistence type="predicted"/>
<sequence>MIAPSDSGMIQLGKDGPVKREQIKNDDVQKWRNDVCLSRFQLFTFSQCN</sequence>
<dbReference type="Proteomes" id="UP000095283">
    <property type="component" value="Unplaced"/>
</dbReference>
<accession>A0A1I7X3D7</accession>
<reference evidence="2" key="1">
    <citation type="submission" date="2016-11" db="UniProtKB">
        <authorList>
            <consortium name="WormBaseParasite"/>
        </authorList>
    </citation>
    <scope>IDENTIFICATION</scope>
</reference>